<evidence type="ECO:0000313" key="1">
    <source>
        <dbReference type="EMBL" id="KFX52057.1"/>
    </source>
</evidence>
<gene>
    <name evidence="1" type="ORF">GQ26_0030280</name>
</gene>
<dbReference type="EMBL" id="JPOX01000003">
    <property type="protein sequence ID" value="KFX52057.1"/>
    <property type="molecule type" value="Genomic_DNA"/>
</dbReference>
<name>A0A093VHQ3_TALMA</name>
<proteinExistence type="predicted"/>
<comment type="caution">
    <text evidence="1">The sequence shown here is derived from an EMBL/GenBank/DDBJ whole genome shotgun (WGS) entry which is preliminary data.</text>
</comment>
<dbReference type="AlphaFoldDB" id="A0A093VHQ3"/>
<protein>
    <submittedName>
        <fullName evidence="1">Uncharacterized protein</fullName>
    </submittedName>
</protein>
<organism evidence="1">
    <name type="scientific">Talaromyces marneffei PM1</name>
    <dbReference type="NCBI Taxonomy" id="1077442"/>
    <lineage>
        <taxon>Eukaryota</taxon>
        <taxon>Fungi</taxon>
        <taxon>Dikarya</taxon>
        <taxon>Ascomycota</taxon>
        <taxon>Pezizomycotina</taxon>
        <taxon>Eurotiomycetes</taxon>
        <taxon>Eurotiomycetidae</taxon>
        <taxon>Eurotiales</taxon>
        <taxon>Trichocomaceae</taxon>
        <taxon>Talaromyces</taxon>
        <taxon>Talaromyces sect. Talaromyces</taxon>
    </lineage>
</organism>
<dbReference type="HOGENOM" id="CLU_680032_0_0_1"/>
<reference evidence="1" key="1">
    <citation type="journal article" date="2014" name="PLoS Genet.">
        <title>Signature Gene Expression Reveals Novel Clues to the Molecular Mechanisms of Dimorphic Transition in Penicillium marneffei.</title>
        <authorList>
            <person name="Yang E."/>
            <person name="Wang G."/>
            <person name="Cai J."/>
            <person name="Woo P.C."/>
            <person name="Lau S.K."/>
            <person name="Yuen K.-Y."/>
            <person name="Chow W.-N."/>
            <person name="Lin X."/>
        </authorList>
    </citation>
    <scope>NUCLEOTIDE SEQUENCE [LARGE SCALE GENOMIC DNA]</scope>
    <source>
        <strain evidence="1">PM1</strain>
    </source>
</reference>
<accession>A0A093VHQ3</accession>
<sequence>MSLEPPALSDHWFASLSLPHEDNADLEKPCHSGSVENRETWWGRIWRLLLSLVFKTETSAALSRANGNVLSTSNTRVSSDRPAPERGIVTETPLVEPVAIYTAGLPRARPDPQSLPTFEETIRVRPPPPPPTLGTLGPCQDGLLSDRELDDLFSFIQTASHISPRMSFSGLKHTQILRISCFTMGECITDAELRHTKPATWVSINLECITSWLRKHGIDCRPGAPLGCGWFCFFNPDEETLKLLGKAETCKPFDIDDTTYPSLEYMEDEPGTRLEPRAFWLMELRRSLQHFYTEKEAVVCTHQSNSFPAHFVLRTDVTLQDLQMTIETDFQIKIMVILFRRVILDICEKMLNNPDDRELGRSLILEYFSLPPDDNNMMEDREYDVLLGFGRTVLDEKERHWRTES</sequence>